<proteinExistence type="predicted"/>
<dbReference type="Gene3D" id="3.30.530.20">
    <property type="match status" value="1"/>
</dbReference>
<organism evidence="1 2">
    <name type="scientific">Antarctobacter heliothermus</name>
    <dbReference type="NCBI Taxonomy" id="74033"/>
    <lineage>
        <taxon>Bacteria</taxon>
        <taxon>Pseudomonadati</taxon>
        <taxon>Pseudomonadota</taxon>
        <taxon>Alphaproteobacteria</taxon>
        <taxon>Rhodobacterales</taxon>
        <taxon>Roseobacteraceae</taxon>
        <taxon>Antarctobacter</taxon>
    </lineage>
</organism>
<dbReference type="InterPro" id="IPR023393">
    <property type="entry name" value="START-like_dom_sf"/>
</dbReference>
<dbReference type="EMBL" id="CP022540">
    <property type="protein sequence ID" value="ASP19068.1"/>
    <property type="molecule type" value="Genomic_DNA"/>
</dbReference>
<dbReference type="Pfam" id="PF10604">
    <property type="entry name" value="Polyketide_cyc2"/>
    <property type="match status" value="1"/>
</dbReference>
<evidence type="ECO:0000313" key="1">
    <source>
        <dbReference type="EMBL" id="ASP19068.1"/>
    </source>
</evidence>
<dbReference type="KEGG" id="aht:ANTHELSMS3_00344"/>
<dbReference type="SUPFAM" id="SSF55961">
    <property type="entry name" value="Bet v1-like"/>
    <property type="match status" value="1"/>
</dbReference>
<name>A0A222DZD6_9RHOB</name>
<gene>
    <name evidence="1" type="ORF">ANTHELSMS3_00344</name>
</gene>
<sequence length="153" mass="17053">MELTAREDIEAPQDRVFAMLSDFDTIERQAMRRGTEIIRTDDGPGVGMAWRATFQFRGKKRVASVTLSTYEPPERMVFDSVSGGLEMALTLDVVALSPTRTRINVTSVLGAKTLSARLFLQSIKLARGGIDKRFRKRVGELAGDMENRLRGMA</sequence>
<dbReference type="AlphaFoldDB" id="A0A222DZD6"/>
<dbReference type="Proteomes" id="UP000203589">
    <property type="component" value="Chromosome"/>
</dbReference>
<dbReference type="OrthoDB" id="7860307at2"/>
<dbReference type="InterPro" id="IPR019587">
    <property type="entry name" value="Polyketide_cyclase/dehydratase"/>
</dbReference>
<reference evidence="1 2" key="1">
    <citation type="submission" date="2017-07" db="EMBL/GenBank/DDBJ databases">
        <title>Genome Sequence of Antarctobacter heliothermus Strain SMS3 Isolated from a culture of the Diatom Skeletonema marinoi.</title>
        <authorList>
            <person name="Topel M."/>
            <person name="Pinder M.I.M."/>
            <person name="Johansson O.N."/>
            <person name="Kourtchenko O."/>
            <person name="Godhe A."/>
            <person name="Clarke A.K."/>
        </authorList>
    </citation>
    <scope>NUCLEOTIDE SEQUENCE [LARGE SCALE GENOMIC DNA]</scope>
    <source>
        <strain evidence="1 2">SMS3</strain>
    </source>
</reference>
<keyword evidence="2" id="KW-1185">Reference proteome</keyword>
<protein>
    <submittedName>
        <fullName evidence="1">Polyketide cyclase / dehydrase and lipid transport</fullName>
    </submittedName>
</protein>
<accession>A0A222DZD6</accession>
<evidence type="ECO:0000313" key="2">
    <source>
        <dbReference type="Proteomes" id="UP000203589"/>
    </source>
</evidence>
<dbReference type="RefSeq" id="WP_094033370.1">
    <property type="nucleotide sequence ID" value="NZ_CP022540.1"/>
</dbReference>